<reference evidence="3" key="1">
    <citation type="submission" date="2025-08" db="UniProtKB">
        <authorList>
            <consortium name="RefSeq"/>
        </authorList>
    </citation>
    <scope>IDENTIFICATION</scope>
</reference>
<dbReference type="GeneID" id="106811752"/>
<feature type="region of interest" description="Disordered" evidence="1">
    <location>
        <begin position="461"/>
        <end position="499"/>
    </location>
</feature>
<keyword evidence="2" id="KW-1185">Reference proteome</keyword>
<feature type="region of interest" description="Disordered" evidence="1">
    <location>
        <begin position="248"/>
        <end position="296"/>
    </location>
</feature>
<accession>A0ABM1EFI5</accession>
<feature type="region of interest" description="Disordered" evidence="1">
    <location>
        <begin position="404"/>
        <end position="423"/>
    </location>
</feature>
<proteinExistence type="predicted"/>
<sequence>MWVAREESSMILPLETIPESGYMASTDSLSGTATRQFPRFRNAGVPDKFSESVNEKLDRLKGAELSKYVAEKSWQEYRDFRHRLHGSNQTLASENLADPATDAMWHNSRPRSRASSFTHHRDPPTDATLQQSRTSGSSLLSVVVEKSHEAALEGAAVAAQAKLDARTPPTASPKTATAMEKQLRKLVDIQYPKMAEFKVNPAKGNSASQSAVMSADANSTKTRQGGESTMTNKLATLPVLPAAVEKPWEQEADGRKISTTSESQPLLGNSWLKTQPPDGGTVFWPMPSSDEGRRQEAVPLLPGSKQEAPMDKAEAVDGYWCQDPAGEWVWAIGSQKPAAAPQAEAVPAAWHASKDGSAKQSPLLEAAPPGNVNAVCTMQATKQTESWQPSPNNGSANFPQVAARWKGPTDGREREASADRGDTQEGYWWQDAAGEWSWIIGPQKPTAAAQTEAVPAAWQASTDGNTRREHAPLLDPPNAPDTSTALHRSVPAPSDPSITKQQVTAPCMVAYLGVDEMYMCVPPLERDMHWDELEPMLPYTNASANHITKPHMGSMANLGTSWQPPFDPVVHETLECGGLGRRNACLETSPRFQAFVDKKGSNFG</sequence>
<evidence type="ECO:0000256" key="1">
    <source>
        <dbReference type="SAM" id="MobiDB-lite"/>
    </source>
</evidence>
<organism evidence="2 3">
    <name type="scientific">Priapulus caudatus</name>
    <name type="common">Priapulid worm</name>
    <dbReference type="NCBI Taxonomy" id="37621"/>
    <lineage>
        <taxon>Eukaryota</taxon>
        <taxon>Metazoa</taxon>
        <taxon>Ecdysozoa</taxon>
        <taxon>Scalidophora</taxon>
        <taxon>Priapulida</taxon>
        <taxon>Priapulimorpha</taxon>
        <taxon>Priapulimorphida</taxon>
        <taxon>Priapulidae</taxon>
        <taxon>Priapulus</taxon>
    </lineage>
</organism>
<evidence type="ECO:0000313" key="2">
    <source>
        <dbReference type="Proteomes" id="UP000695022"/>
    </source>
</evidence>
<feature type="compositionally biased region" description="Polar residues" evidence="1">
    <location>
        <begin position="257"/>
        <end position="273"/>
    </location>
</feature>
<feature type="region of interest" description="Disordered" evidence="1">
    <location>
        <begin position="91"/>
        <end position="134"/>
    </location>
</feature>
<gene>
    <name evidence="3" type="primary">LOC106811752</name>
</gene>
<protein>
    <submittedName>
        <fullName evidence="3">Uncharacterized protein LOC106811752</fullName>
    </submittedName>
</protein>
<feature type="compositionally biased region" description="Basic and acidic residues" evidence="1">
    <location>
        <begin position="407"/>
        <end position="423"/>
    </location>
</feature>
<dbReference type="RefSeq" id="XP_014670956.1">
    <property type="nucleotide sequence ID" value="XM_014815470.1"/>
</dbReference>
<name>A0ABM1EFI5_PRICU</name>
<dbReference type="Proteomes" id="UP000695022">
    <property type="component" value="Unplaced"/>
</dbReference>
<evidence type="ECO:0000313" key="3">
    <source>
        <dbReference type="RefSeq" id="XP_014670956.1"/>
    </source>
</evidence>